<reference evidence="1 2" key="1">
    <citation type="submission" date="2023-08" db="EMBL/GenBank/DDBJ databases">
        <title>Whole-genome sequencing of halo(alkali)philic microorganisms from hypersaline lakes.</title>
        <authorList>
            <person name="Sorokin D.Y."/>
            <person name="Abbas B."/>
            <person name="Merkel A.Y."/>
        </authorList>
    </citation>
    <scope>NUCLEOTIDE SEQUENCE [LARGE SCALE GENOMIC DNA]</scope>
    <source>
        <strain evidence="1 2">AB-CW4</strain>
    </source>
</reference>
<dbReference type="RefSeq" id="WP_306728503.1">
    <property type="nucleotide sequence ID" value="NZ_JAVDDT010000005.1"/>
</dbReference>
<dbReference type="Proteomes" id="UP001239019">
    <property type="component" value="Unassembled WGS sequence"/>
</dbReference>
<name>A0ABU0W7V6_9GAMM</name>
<keyword evidence="2" id="KW-1185">Reference proteome</keyword>
<sequence>MNDERNESTREEDLDASGNRVLEGERKAVYVRGEDGRYHLQASEGWKVEEVVTSAAVAEFQRLTAEALDDCRAGRASPLAFHMYRSRLDPGSLAQAMGIARWRVRRHLRPGPFARLSPRLLARYAEILDMHPDALTQEP</sequence>
<comment type="caution">
    <text evidence="1">The sequence shown here is derived from an EMBL/GenBank/DDBJ whole genome shotgun (WGS) entry which is preliminary data.</text>
</comment>
<protein>
    <recommendedName>
        <fullName evidence="3">HTH cro/C1-type domain-containing protein</fullName>
    </recommendedName>
</protein>
<gene>
    <name evidence="1" type="ORF">RBH19_08965</name>
</gene>
<dbReference type="EMBL" id="JAVDDT010000005">
    <property type="protein sequence ID" value="MDQ2070004.1"/>
    <property type="molecule type" value="Genomic_DNA"/>
</dbReference>
<proteinExistence type="predicted"/>
<evidence type="ECO:0000313" key="2">
    <source>
        <dbReference type="Proteomes" id="UP001239019"/>
    </source>
</evidence>
<organism evidence="1 2">
    <name type="scientific">Natronospira bacteriovora</name>
    <dbReference type="NCBI Taxonomy" id="3069753"/>
    <lineage>
        <taxon>Bacteria</taxon>
        <taxon>Pseudomonadati</taxon>
        <taxon>Pseudomonadota</taxon>
        <taxon>Gammaproteobacteria</taxon>
        <taxon>Natronospirales</taxon>
        <taxon>Natronospiraceae</taxon>
        <taxon>Natronospira</taxon>
    </lineage>
</organism>
<evidence type="ECO:0008006" key="3">
    <source>
        <dbReference type="Google" id="ProtNLM"/>
    </source>
</evidence>
<accession>A0ABU0W7V6</accession>
<evidence type="ECO:0000313" key="1">
    <source>
        <dbReference type="EMBL" id="MDQ2070004.1"/>
    </source>
</evidence>